<proteinExistence type="predicted"/>
<dbReference type="EMBL" id="KV875093">
    <property type="protein sequence ID" value="OIW35225.1"/>
    <property type="molecule type" value="Genomic_DNA"/>
</dbReference>
<reference evidence="1 2" key="1">
    <citation type="submission" date="2016-10" db="EMBL/GenBank/DDBJ databases">
        <title>Draft genome sequence of Coniochaeta ligniaria NRRL30616, a lignocellulolytic fungus for bioabatement of inhibitors in plant biomass hydrolysates.</title>
        <authorList>
            <consortium name="DOE Joint Genome Institute"/>
            <person name="Jimenez D.J."/>
            <person name="Hector R.E."/>
            <person name="Riley R."/>
            <person name="Sun H."/>
            <person name="Grigoriev I.V."/>
            <person name="Van Elsas J.D."/>
            <person name="Nichols N.N."/>
        </authorList>
    </citation>
    <scope>NUCLEOTIDE SEQUENCE [LARGE SCALE GENOMIC DNA]</scope>
    <source>
        <strain evidence="1 2">NRRL 30616</strain>
    </source>
</reference>
<dbReference type="AlphaFoldDB" id="A0A1J7JPA8"/>
<evidence type="ECO:0000313" key="1">
    <source>
        <dbReference type="EMBL" id="OIW35225.1"/>
    </source>
</evidence>
<organism evidence="1 2">
    <name type="scientific">Coniochaeta ligniaria NRRL 30616</name>
    <dbReference type="NCBI Taxonomy" id="1408157"/>
    <lineage>
        <taxon>Eukaryota</taxon>
        <taxon>Fungi</taxon>
        <taxon>Dikarya</taxon>
        <taxon>Ascomycota</taxon>
        <taxon>Pezizomycotina</taxon>
        <taxon>Sordariomycetes</taxon>
        <taxon>Sordariomycetidae</taxon>
        <taxon>Coniochaetales</taxon>
        <taxon>Coniochaetaceae</taxon>
        <taxon>Coniochaeta</taxon>
    </lineage>
</organism>
<gene>
    <name evidence="1" type="ORF">CONLIGDRAFT_46503</name>
</gene>
<dbReference type="InParanoid" id="A0A1J7JPA8"/>
<protein>
    <submittedName>
        <fullName evidence="1">Uncharacterized protein</fullName>
    </submittedName>
</protein>
<name>A0A1J7JPA8_9PEZI</name>
<sequence>MVHPDLLDLRVSICFVDSAGPDSSACRAYEAHIASFRRRCSYHYRQHSNCITFRISKHSTGVDFSKQLSKTSVTLNECCDQAPWRIGYDIPKCLPGVCADSCRDIDELGSSLTSNRRLRLVTGRVVSPDLCHDLNSTGSSLVGQMSALGATGLPQFGNSFKSRGEVRPWCLPSTRPIWSGMLLIIFVQHHDRKDASLLADHGY</sequence>
<evidence type="ECO:0000313" key="2">
    <source>
        <dbReference type="Proteomes" id="UP000182658"/>
    </source>
</evidence>
<dbReference type="Proteomes" id="UP000182658">
    <property type="component" value="Unassembled WGS sequence"/>
</dbReference>
<keyword evidence="2" id="KW-1185">Reference proteome</keyword>
<accession>A0A1J7JPA8</accession>